<comment type="caution">
    <text evidence="2">The sequence shown here is derived from an EMBL/GenBank/DDBJ whole genome shotgun (WGS) entry which is preliminary data.</text>
</comment>
<evidence type="ECO:0000313" key="3">
    <source>
        <dbReference type="Proteomes" id="UP000641386"/>
    </source>
</evidence>
<evidence type="ECO:0000313" key="2">
    <source>
        <dbReference type="EMBL" id="GHF00913.1"/>
    </source>
</evidence>
<name>A0A919AF09_9ACTN</name>
<accession>A0A919AF09</accession>
<dbReference type="Proteomes" id="UP000641386">
    <property type="component" value="Unassembled WGS sequence"/>
</dbReference>
<keyword evidence="3" id="KW-1185">Reference proteome</keyword>
<feature type="domain" description="Tox-REase-2" evidence="1">
    <location>
        <begin position="170"/>
        <end position="306"/>
    </location>
</feature>
<proteinExistence type="predicted"/>
<evidence type="ECO:0000259" key="1">
    <source>
        <dbReference type="Pfam" id="PF15646"/>
    </source>
</evidence>
<organism evidence="2 3">
    <name type="scientific">Streptomyces spiralis</name>
    <dbReference type="NCBI Taxonomy" id="66376"/>
    <lineage>
        <taxon>Bacteria</taxon>
        <taxon>Bacillati</taxon>
        <taxon>Actinomycetota</taxon>
        <taxon>Actinomycetes</taxon>
        <taxon>Kitasatosporales</taxon>
        <taxon>Streptomycetaceae</taxon>
        <taxon>Streptomyces</taxon>
    </lineage>
</organism>
<dbReference type="Pfam" id="PF15646">
    <property type="entry name" value="Tox-REase-2"/>
    <property type="match status" value="1"/>
</dbReference>
<protein>
    <recommendedName>
        <fullName evidence="1">Tox-REase-2 domain-containing protein</fullName>
    </recommendedName>
</protein>
<dbReference type="AlphaFoldDB" id="A0A919AF09"/>
<reference evidence="2" key="2">
    <citation type="submission" date="2020-09" db="EMBL/GenBank/DDBJ databases">
        <authorList>
            <person name="Sun Q."/>
            <person name="Ohkuma M."/>
        </authorList>
    </citation>
    <scope>NUCLEOTIDE SEQUENCE</scope>
    <source>
        <strain evidence="2">JCM 3302</strain>
    </source>
</reference>
<sequence length="314" mass="34517">MAKACDRYADHVEDAKEKIVRHRVDPFANDMPWDSPMFGGNGYDGGLKDAVLSDPYIRALGDIAHALDSSQKRVKLPPGSKPDSPLLPGIPLLPIPGRVPVPVLIASYHGQAPNLLPMASRYDPTLDRDPLPPEPGSTRILSLPEQQRFESWVHTLPVGGFAGGGGATSPDNAYQLRVAGYPEREVPLPPGVGKSNRGLMMDGMRKDDGYAIDAKYIRKPDECKSFRSISKVNQTLGTPPEIDPDTGKIKFDPHRDGMHFTDATEMNRYRAALDDPRNDEIRGFEIITNDKQAVPYWESMMAMSGVNGTARYVP</sequence>
<dbReference type="EMBL" id="BNBC01000040">
    <property type="protein sequence ID" value="GHF00913.1"/>
    <property type="molecule type" value="Genomic_DNA"/>
</dbReference>
<dbReference type="InterPro" id="IPR028906">
    <property type="entry name" value="Tox-REase-2_dom"/>
</dbReference>
<reference evidence="2" key="1">
    <citation type="journal article" date="2014" name="Int. J. Syst. Evol. Microbiol.">
        <title>Complete genome sequence of Corynebacterium casei LMG S-19264T (=DSM 44701T), isolated from a smear-ripened cheese.</title>
        <authorList>
            <consortium name="US DOE Joint Genome Institute (JGI-PGF)"/>
            <person name="Walter F."/>
            <person name="Albersmeier A."/>
            <person name="Kalinowski J."/>
            <person name="Ruckert C."/>
        </authorList>
    </citation>
    <scope>NUCLEOTIDE SEQUENCE</scope>
    <source>
        <strain evidence="2">JCM 3302</strain>
    </source>
</reference>
<dbReference type="RefSeq" id="WP_189906105.1">
    <property type="nucleotide sequence ID" value="NZ_BNBC01000040.1"/>
</dbReference>
<gene>
    <name evidence="2" type="ORF">GCM10014715_66390</name>
</gene>